<reference evidence="2" key="1">
    <citation type="journal article" date="2013" name="Science">
        <title>The Amborella genome and the evolution of flowering plants.</title>
        <authorList>
            <consortium name="Amborella Genome Project"/>
        </authorList>
    </citation>
    <scope>NUCLEOTIDE SEQUENCE [LARGE SCALE GENOMIC DNA]</scope>
</reference>
<evidence type="ECO:0000313" key="2">
    <source>
        <dbReference type="Proteomes" id="UP000017836"/>
    </source>
</evidence>
<dbReference type="HOGENOM" id="CLU_1857954_0_0_1"/>
<gene>
    <name evidence="1" type="ORF">AMTR_s00029p00215010</name>
</gene>
<protein>
    <submittedName>
        <fullName evidence="1">Uncharacterized protein</fullName>
    </submittedName>
</protein>
<dbReference type="Gramene" id="ERN09690">
    <property type="protein sequence ID" value="ERN09690"/>
    <property type="gene ID" value="AMTR_s00029p00215010"/>
</dbReference>
<keyword evidence="2" id="KW-1185">Reference proteome</keyword>
<sequence>MLESPWILPERCDSRTSIAGSPIQMPGRLISRTSTVRARFANAGVLSSPRHALSEHMCLECQSDVSRVPERPMQLPERCGSKAYIARAPFETAGAHCLHNVYCQSALCYCRSVVSSVPERPMQLPERYGSRHELSECF</sequence>
<dbReference type="EMBL" id="KI392980">
    <property type="protein sequence ID" value="ERN09690.1"/>
    <property type="molecule type" value="Genomic_DNA"/>
</dbReference>
<dbReference type="AlphaFoldDB" id="W1PR46"/>
<evidence type="ECO:0000313" key="1">
    <source>
        <dbReference type="EMBL" id="ERN09690.1"/>
    </source>
</evidence>
<dbReference type="Proteomes" id="UP000017836">
    <property type="component" value="Unassembled WGS sequence"/>
</dbReference>
<proteinExistence type="predicted"/>
<name>W1PR46_AMBTC</name>
<organism evidence="1 2">
    <name type="scientific">Amborella trichopoda</name>
    <dbReference type="NCBI Taxonomy" id="13333"/>
    <lineage>
        <taxon>Eukaryota</taxon>
        <taxon>Viridiplantae</taxon>
        <taxon>Streptophyta</taxon>
        <taxon>Embryophyta</taxon>
        <taxon>Tracheophyta</taxon>
        <taxon>Spermatophyta</taxon>
        <taxon>Magnoliopsida</taxon>
        <taxon>Amborellales</taxon>
        <taxon>Amborellaceae</taxon>
        <taxon>Amborella</taxon>
    </lineage>
</organism>
<accession>W1PR46</accession>